<accession>A0A1H8LJT1</accession>
<evidence type="ECO:0000313" key="3">
    <source>
        <dbReference type="Proteomes" id="UP000183898"/>
    </source>
</evidence>
<dbReference type="Pfam" id="PF02958">
    <property type="entry name" value="EcKL"/>
    <property type="match status" value="1"/>
</dbReference>
<dbReference type="Gene3D" id="3.90.1200.10">
    <property type="match status" value="1"/>
</dbReference>
<protein>
    <submittedName>
        <fullName evidence="2">Predicted kinase, aminoglycoside phosphotransferase (APT) family</fullName>
    </submittedName>
</protein>
<keyword evidence="2" id="KW-0808">Transferase</keyword>
<dbReference type="InterPro" id="IPR004119">
    <property type="entry name" value="EcKL"/>
</dbReference>
<dbReference type="SUPFAM" id="SSF56112">
    <property type="entry name" value="Protein kinase-like (PK-like)"/>
    <property type="match status" value="1"/>
</dbReference>
<dbReference type="AlphaFoldDB" id="A0A1H8LJT1"/>
<dbReference type="PANTHER" id="PTHR11012">
    <property type="entry name" value="PROTEIN KINASE-LIKE DOMAIN-CONTAINING"/>
    <property type="match status" value="1"/>
</dbReference>
<feature type="domain" description="CHK kinase-like" evidence="1">
    <location>
        <begin position="147"/>
        <end position="326"/>
    </location>
</feature>
<reference evidence="2 3" key="1">
    <citation type="submission" date="2016-10" db="EMBL/GenBank/DDBJ databases">
        <authorList>
            <person name="de Groot N.N."/>
        </authorList>
    </citation>
    <scope>NUCLEOTIDE SEQUENCE [LARGE SCALE GENOMIC DNA]</scope>
    <source>
        <strain evidence="2 3">Nl18</strain>
    </source>
</reference>
<gene>
    <name evidence="2" type="ORF">SAMN05216404_110119</name>
</gene>
<evidence type="ECO:0000259" key="1">
    <source>
        <dbReference type="SMART" id="SM00587"/>
    </source>
</evidence>
<organism evidence="2 3">
    <name type="scientific">Nitrosospira multiformis</name>
    <dbReference type="NCBI Taxonomy" id="1231"/>
    <lineage>
        <taxon>Bacteria</taxon>
        <taxon>Pseudomonadati</taxon>
        <taxon>Pseudomonadota</taxon>
        <taxon>Betaproteobacteria</taxon>
        <taxon>Nitrosomonadales</taxon>
        <taxon>Nitrosomonadaceae</taxon>
        <taxon>Nitrosospira</taxon>
    </lineage>
</organism>
<dbReference type="Proteomes" id="UP000183898">
    <property type="component" value="Unassembled WGS sequence"/>
</dbReference>
<dbReference type="GO" id="GO:0016301">
    <property type="term" value="F:kinase activity"/>
    <property type="evidence" value="ECO:0007669"/>
    <property type="project" value="UniProtKB-KW"/>
</dbReference>
<dbReference type="EMBL" id="FOCT01000010">
    <property type="protein sequence ID" value="SEO05018.1"/>
    <property type="molecule type" value="Genomic_DNA"/>
</dbReference>
<evidence type="ECO:0000313" key="2">
    <source>
        <dbReference type="EMBL" id="SEO05018.1"/>
    </source>
</evidence>
<proteinExistence type="predicted"/>
<dbReference type="PANTHER" id="PTHR11012:SF30">
    <property type="entry name" value="PROTEIN KINASE-LIKE DOMAIN-CONTAINING"/>
    <property type="match status" value="1"/>
</dbReference>
<dbReference type="InterPro" id="IPR015897">
    <property type="entry name" value="CHK_kinase-like"/>
</dbReference>
<dbReference type="InterPro" id="IPR011009">
    <property type="entry name" value="Kinase-like_dom_sf"/>
</dbReference>
<keyword evidence="2" id="KW-0418">Kinase</keyword>
<sequence>MHLGNLPKENPGVLTRFNFVGFSPPSSLQMKHNILARRPSDLNAGWAQRVVNCHFSHVTVSRVDLVSVDIGTTTRVRIAVEHDGPGTISRKWFVKLPSLAWRPRLITALPGLLHTETRFYNETAQAVPIAVPGFLAGQSKPGKGATLVLNDVTESGATAGNPDDALTADRAALVIKQLARLHARFWNKFDLMQKYAWLAGPIRQLEDHLGTALAVPLMKRGLRQAEKLIPSPLHAPAINYAHQRRRAMRFLSGRPQTLVHHDCHPGNLFWNQSQPGLLDWQLVRFGEGIGDVAYFLATALTPEVRRNHEANLLAIYAEELTNCGIENIDSEILKQRYRAHLVYPFEAMVVSLAVGGMIKPETNRELIGRVATAVNDLDAFAAIPL</sequence>
<dbReference type="SMART" id="SM00587">
    <property type="entry name" value="CHK"/>
    <property type="match status" value="1"/>
</dbReference>
<name>A0A1H8LJT1_9PROT</name>